<evidence type="ECO:0000313" key="1">
    <source>
        <dbReference type="EMBL" id="QDV36227.1"/>
    </source>
</evidence>
<protein>
    <submittedName>
        <fullName evidence="1">Uncharacterized protein</fullName>
    </submittedName>
</protein>
<proteinExistence type="predicted"/>
<evidence type="ECO:0000313" key="2">
    <source>
        <dbReference type="Proteomes" id="UP000317835"/>
    </source>
</evidence>
<name>A0A518H5W4_9BACT</name>
<gene>
    <name evidence="1" type="ORF">ElP_41460</name>
</gene>
<organism evidence="1 2">
    <name type="scientific">Tautonia plasticadhaerens</name>
    <dbReference type="NCBI Taxonomy" id="2527974"/>
    <lineage>
        <taxon>Bacteria</taxon>
        <taxon>Pseudomonadati</taxon>
        <taxon>Planctomycetota</taxon>
        <taxon>Planctomycetia</taxon>
        <taxon>Isosphaerales</taxon>
        <taxon>Isosphaeraceae</taxon>
        <taxon>Tautonia</taxon>
    </lineage>
</organism>
<dbReference type="RefSeq" id="WP_261344371.1">
    <property type="nucleotide sequence ID" value="NZ_CP036426.1"/>
</dbReference>
<accession>A0A518H5W4</accession>
<dbReference type="KEGG" id="tpla:ElP_41460"/>
<sequence>MTRWFGPLAFVLAVAPHAVADDREPGRIRLWPEDPRYWPTP</sequence>
<dbReference type="Proteomes" id="UP000317835">
    <property type="component" value="Chromosome"/>
</dbReference>
<keyword evidence="2" id="KW-1185">Reference proteome</keyword>
<reference evidence="1 2" key="1">
    <citation type="submission" date="2019-02" db="EMBL/GenBank/DDBJ databases">
        <title>Deep-cultivation of Planctomycetes and their phenomic and genomic characterization uncovers novel biology.</title>
        <authorList>
            <person name="Wiegand S."/>
            <person name="Jogler M."/>
            <person name="Boedeker C."/>
            <person name="Pinto D."/>
            <person name="Vollmers J."/>
            <person name="Rivas-Marin E."/>
            <person name="Kohn T."/>
            <person name="Peeters S.H."/>
            <person name="Heuer A."/>
            <person name="Rast P."/>
            <person name="Oberbeckmann S."/>
            <person name="Bunk B."/>
            <person name="Jeske O."/>
            <person name="Meyerdierks A."/>
            <person name="Storesund J.E."/>
            <person name="Kallscheuer N."/>
            <person name="Luecker S."/>
            <person name="Lage O.M."/>
            <person name="Pohl T."/>
            <person name="Merkel B.J."/>
            <person name="Hornburger P."/>
            <person name="Mueller R.-W."/>
            <person name="Bruemmer F."/>
            <person name="Labrenz M."/>
            <person name="Spormann A.M."/>
            <person name="Op den Camp H."/>
            <person name="Overmann J."/>
            <person name="Amann R."/>
            <person name="Jetten M.S.M."/>
            <person name="Mascher T."/>
            <person name="Medema M.H."/>
            <person name="Devos D.P."/>
            <person name="Kaster A.-K."/>
            <person name="Ovreas L."/>
            <person name="Rohde M."/>
            <person name="Galperin M.Y."/>
            <person name="Jogler C."/>
        </authorList>
    </citation>
    <scope>NUCLEOTIDE SEQUENCE [LARGE SCALE GENOMIC DNA]</scope>
    <source>
        <strain evidence="1 2">ElP</strain>
    </source>
</reference>
<dbReference type="EMBL" id="CP036426">
    <property type="protein sequence ID" value="QDV36227.1"/>
    <property type="molecule type" value="Genomic_DNA"/>
</dbReference>
<dbReference type="AlphaFoldDB" id="A0A518H5W4"/>